<organism evidence="8 9">
    <name type="scientific">Hevea brasiliensis</name>
    <name type="common">Para rubber tree</name>
    <name type="synonym">Siphonia brasiliensis</name>
    <dbReference type="NCBI Taxonomy" id="3981"/>
    <lineage>
        <taxon>Eukaryota</taxon>
        <taxon>Viridiplantae</taxon>
        <taxon>Streptophyta</taxon>
        <taxon>Embryophyta</taxon>
        <taxon>Tracheophyta</taxon>
        <taxon>Spermatophyta</taxon>
        <taxon>Magnoliopsida</taxon>
        <taxon>eudicotyledons</taxon>
        <taxon>Gunneridae</taxon>
        <taxon>Pentapetalae</taxon>
        <taxon>rosids</taxon>
        <taxon>fabids</taxon>
        <taxon>Malpighiales</taxon>
        <taxon>Euphorbiaceae</taxon>
        <taxon>Crotonoideae</taxon>
        <taxon>Micrandreae</taxon>
        <taxon>Hevea</taxon>
    </lineage>
</organism>
<feature type="compositionally biased region" description="Polar residues" evidence="6">
    <location>
        <begin position="303"/>
        <end position="316"/>
    </location>
</feature>
<evidence type="ECO:0000313" key="9">
    <source>
        <dbReference type="Proteomes" id="UP001174677"/>
    </source>
</evidence>
<dbReference type="SMART" id="SM00774">
    <property type="entry name" value="WRKY"/>
    <property type="match status" value="1"/>
</dbReference>
<evidence type="ECO:0000256" key="5">
    <source>
        <dbReference type="ARBA" id="ARBA00023242"/>
    </source>
</evidence>
<feature type="compositionally biased region" description="Basic and acidic residues" evidence="6">
    <location>
        <begin position="287"/>
        <end position="300"/>
    </location>
</feature>
<keyword evidence="3" id="KW-0238">DNA-binding</keyword>
<proteinExistence type="predicted"/>
<evidence type="ECO:0000256" key="3">
    <source>
        <dbReference type="ARBA" id="ARBA00023125"/>
    </source>
</evidence>
<feature type="region of interest" description="Disordered" evidence="6">
    <location>
        <begin position="99"/>
        <end position="197"/>
    </location>
</feature>
<dbReference type="Proteomes" id="UP001174677">
    <property type="component" value="Chromosome 13"/>
</dbReference>
<dbReference type="SUPFAM" id="SSF118290">
    <property type="entry name" value="WRKY DNA-binding domain"/>
    <property type="match status" value="1"/>
</dbReference>
<feature type="compositionally biased region" description="Pro residues" evidence="6">
    <location>
        <begin position="121"/>
        <end position="130"/>
    </location>
</feature>
<accession>A0ABQ9LEY7</accession>
<name>A0ABQ9LEY7_HEVBR</name>
<evidence type="ECO:0000259" key="7">
    <source>
        <dbReference type="PROSITE" id="PS50811"/>
    </source>
</evidence>
<dbReference type="Pfam" id="PF03106">
    <property type="entry name" value="WRKY"/>
    <property type="match status" value="1"/>
</dbReference>
<sequence length="419" mass="46630">MLSMAEDWDLYAIVRSCTTSAANTAGAATSNIDTSSQNANFENHLYCLASLTFEDDDPFSFPDLEQPRNKGWQELQDSYKPFLSTTTVQGNIRSSSSIFEFGGFSGQDQSQLAQQQQQLHHPPPPPPQPTNMPFSLRFNHSQPQSQHAQQQQNQWPKLHQLGSQRPETSASLLPLRTTQSSASRSRKKKSHQKRQVMQVTAENLCNDVWAWRKYGQKPIKGSPYPRNYYRCSSSKGCVARKQVERSNTDPNMFIVSYTGEHTHPRPTHRNSLAGSTRNKFPAIQKPPNKEAEEPSAEKDPCSSPLSATSVSPTTPLSAPMDHETANENINTDAAKMDGADMEGHRMESDDEFDEGDDDILIPNMTFNEDLIKDLQELGTVGEGRFRIHSSSSEGLGHTLDFDDNFSSWFVGSSAVVGGD</sequence>
<keyword evidence="9" id="KW-1185">Reference proteome</keyword>
<feature type="compositionally biased region" description="Low complexity" evidence="6">
    <location>
        <begin position="111"/>
        <end position="120"/>
    </location>
</feature>
<feature type="compositionally biased region" description="Low complexity" evidence="6">
    <location>
        <begin position="139"/>
        <end position="154"/>
    </location>
</feature>
<evidence type="ECO:0000256" key="1">
    <source>
        <dbReference type="ARBA" id="ARBA00004123"/>
    </source>
</evidence>
<keyword evidence="4" id="KW-0804">Transcription</keyword>
<evidence type="ECO:0000256" key="4">
    <source>
        <dbReference type="ARBA" id="ARBA00023163"/>
    </source>
</evidence>
<dbReference type="InterPro" id="IPR036576">
    <property type="entry name" value="WRKY_dom_sf"/>
</dbReference>
<evidence type="ECO:0000313" key="8">
    <source>
        <dbReference type="EMBL" id="KAJ9164234.1"/>
    </source>
</evidence>
<keyword evidence="5" id="KW-0539">Nucleus</keyword>
<dbReference type="EMBL" id="JARPOI010000013">
    <property type="protein sequence ID" value="KAJ9164234.1"/>
    <property type="molecule type" value="Genomic_DNA"/>
</dbReference>
<feature type="compositionally biased region" description="Basic residues" evidence="6">
    <location>
        <begin position="184"/>
        <end position="194"/>
    </location>
</feature>
<dbReference type="PROSITE" id="PS50811">
    <property type="entry name" value="WRKY"/>
    <property type="match status" value="1"/>
</dbReference>
<dbReference type="Gene3D" id="2.20.25.80">
    <property type="entry name" value="WRKY domain"/>
    <property type="match status" value="1"/>
</dbReference>
<reference evidence="8" key="1">
    <citation type="journal article" date="2023" name="Plant Biotechnol. J.">
        <title>Chromosome-level wild Hevea brasiliensis genome provides new tools for genomic-assisted breeding and valuable loci to elevate rubber yield.</title>
        <authorList>
            <person name="Cheng H."/>
            <person name="Song X."/>
            <person name="Hu Y."/>
            <person name="Wu T."/>
            <person name="Yang Q."/>
            <person name="An Z."/>
            <person name="Feng S."/>
            <person name="Deng Z."/>
            <person name="Wu W."/>
            <person name="Zeng X."/>
            <person name="Tu M."/>
            <person name="Wang X."/>
            <person name="Huang H."/>
        </authorList>
    </citation>
    <scope>NUCLEOTIDE SEQUENCE</scope>
    <source>
        <strain evidence="8">MT/VB/25A 57/8</strain>
    </source>
</reference>
<dbReference type="PANTHER" id="PTHR32096:SF80">
    <property type="entry name" value="WRKY TRANSCRIPTION FACTOR 27-RELATED"/>
    <property type="match status" value="1"/>
</dbReference>
<evidence type="ECO:0000256" key="2">
    <source>
        <dbReference type="ARBA" id="ARBA00023015"/>
    </source>
</evidence>
<keyword evidence="2" id="KW-0805">Transcription regulation</keyword>
<feature type="domain" description="WRKY" evidence="7">
    <location>
        <begin position="200"/>
        <end position="266"/>
    </location>
</feature>
<feature type="compositionally biased region" description="Polar residues" evidence="6">
    <location>
        <begin position="269"/>
        <end position="278"/>
    </location>
</feature>
<dbReference type="InterPro" id="IPR044810">
    <property type="entry name" value="WRKY_plant"/>
</dbReference>
<feature type="region of interest" description="Disordered" evidence="6">
    <location>
        <begin position="257"/>
        <end position="323"/>
    </location>
</feature>
<feature type="compositionally biased region" description="Polar residues" evidence="6">
    <location>
        <begin position="161"/>
        <end position="171"/>
    </location>
</feature>
<comment type="subcellular location">
    <subcellularLocation>
        <location evidence="1">Nucleus</location>
    </subcellularLocation>
</comment>
<gene>
    <name evidence="8" type="ORF">P3X46_023836</name>
</gene>
<evidence type="ECO:0000256" key="6">
    <source>
        <dbReference type="SAM" id="MobiDB-lite"/>
    </source>
</evidence>
<dbReference type="InterPro" id="IPR003657">
    <property type="entry name" value="WRKY_dom"/>
</dbReference>
<comment type="caution">
    <text evidence="8">The sequence shown here is derived from an EMBL/GenBank/DDBJ whole genome shotgun (WGS) entry which is preliminary data.</text>
</comment>
<protein>
    <recommendedName>
        <fullName evidence="7">WRKY domain-containing protein</fullName>
    </recommendedName>
</protein>
<dbReference type="PANTHER" id="PTHR32096">
    <property type="entry name" value="WRKY TRANSCRIPTION FACTOR 30-RELATED-RELATED"/>
    <property type="match status" value="1"/>
</dbReference>